<organism evidence="1 2">
    <name type="scientific">Glycine soja</name>
    <name type="common">Wild soybean</name>
    <dbReference type="NCBI Taxonomy" id="3848"/>
    <lineage>
        <taxon>Eukaryota</taxon>
        <taxon>Viridiplantae</taxon>
        <taxon>Streptophyta</taxon>
        <taxon>Embryophyta</taxon>
        <taxon>Tracheophyta</taxon>
        <taxon>Spermatophyta</taxon>
        <taxon>Magnoliopsida</taxon>
        <taxon>eudicotyledons</taxon>
        <taxon>Gunneridae</taxon>
        <taxon>Pentapetalae</taxon>
        <taxon>rosids</taxon>
        <taxon>fabids</taxon>
        <taxon>Fabales</taxon>
        <taxon>Fabaceae</taxon>
        <taxon>Papilionoideae</taxon>
        <taxon>50 kb inversion clade</taxon>
        <taxon>NPAAA clade</taxon>
        <taxon>indigoferoid/millettioid clade</taxon>
        <taxon>Phaseoleae</taxon>
        <taxon>Glycine</taxon>
        <taxon>Glycine subgen. Soja</taxon>
    </lineage>
</organism>
<keyword evidence="2" id="KW-1185">Reference proteome</keyword>
<dbReference type="GO" id="GO:0008168">
    <property type="term" value="F:methyltransferase activity"/>
    <property type="evidence" value="ECO:0007669"/>
    <property type="project" value="UniProtKB-KW"/>
</dbReference>
<dbReference type="PANTHER" id="PTHR14614:SF109">
    <property type="entry name" value="RIBOSOMAL LYSINE N-METHYLTRANSFERASE 5"/>
    <property type="match status" value="1"/>
</dbReference>
<dbReference type="Gene3D" id="3.40.50.150">
    <property type="entry name" value="Vaccinia Virus protein VP39"/>
    <property type="match status" value="1"/>
</dbReference>
<comment type="caution">
    <text evidence="1">The sequence shown here is derived from an EMBL/GenBank/DDBJ whole genome shotgun (WGS) entry which is preliminary data.</text>
</comment>
<dbReference type="PANTHER" id="PTHR14614">
    <property type="entry name" value="HEPATOCELLULAR CARCINOMA-ASSOCIATED ANTIGEN"/>
    <property type="match status" value="1"/>
</dbReference>
<feature type="non-terminal residue" evidence="1">
    <location>
        <position position="1"/>
    </location>
</feature>
<sequence length="197" mass="21819">RYQREEAKIQASVNLQNAKAESRPRKLEGMPGVIGAVMWDNGVALGKFPEHVVDSGMFVLQGKKIVELGSGCELVGCIAALLGSEVIVTYLPDRLRLLRKNIEINMEHVSLRGSVTATELTWGDDLDPKLIDPTPDFVIRSNVVYTEGEVVNLLETLMQLSRPNTTIFLARELRNGKEYHSFLFSCGSPIYSILSSV</sequence>
<dbReference type="EMBL" id="QZWG01000012">
    <property type="protein sequence ID" value="RZB75330.1"/>
    <property type="molecule type" value="Genomic_DNA"/>
</dbReference>
<dbReference type="InterPro" id="IPR029063">
    <property type="entry name" value="SAM-dependent_MTases_sf"/>
</dbReference>
<keyword evidence="1" id="KW-0808">Transferase</keyword>
<accession>A0A445HNY9</accession>
<dbReference type="SUPFAM" id="SSF53335">
    <property type="entry name" value="S-adenosyl-L-methionine-dependent methyltransferases"/>
    <property type="match status" value="1"/>
</dbReference>
<proteinExistence type="predicted"/>
<dbReference type="AlphaFoldDB" id="A0A445HNY9"/>
<name>A0A445HNY9_GLYSO</name>
<evidence type="ECO:0000313" key="1">
    <source>
        <dbReference type="EMBL" id="RZB75330.1"/>
    </source>
</evidence>
<protein>
    <submittedName>
        <fullName evidence="1">Protein-lysine methyltransferase METTL21D</fullName>
    </submittedName>
</protein>
<dbReference type="InterPro" id="IPR019410">
    <property type="entry name" value="Methyltransf_16"/>
</dbReference>
<reference evidence="1 2" key="1">
    <citation type="submission" date="2018-09" db="EMBL/GenBank/DDBJ databases">
        <title>A high-quality reference genome of wild soybean provides a powerful tool to mine soybean genomes.</title>
        <authorList>
            <person name="Xie M."/>
            <person name="Chung C.Y.L."/>
            <person name="Li M.-W."/>
            <person name="Wong F.-L."/>
            <person name="Chan T.-F."/>
            <person name="Lam H.-M."/>
        </authorList>
    </citation>
    <scope>NUCLEOTIDE SEQUENCE [LARGE SCALE GENOMIC DNA]</scope>
    <source>
        <strain evidence="2">cv. W05</strain>
        <tissue evidence="1">Hypocotyl of etiolated seedlings</tissue>
    </source>
</reference>
<keyword evidence="1" id="KW-0489">Methyltransferase</keyword>
<dbReference type="Pfam" id="PF10294">
    <property type="entry name" value="Methyltransf_16"/>
    <property type="match status" value="1"/>
</dbReference>
<evidence type="ECO:0000313" key="2">
    <source>
        <dbReference type="Proteomes" id="UP000289340"/>
    </source>
</evidence>
<dbReference type="Proteomes" id="UP000289340">
    <property type="component" value="Chromosome 12"/>
</dbReference>
<gene>
    <name evidence="1" type="ORF">D0Y65_033982</name>
</gene>
<dbReference type="GO" id="GO:0032259">
    <property type="term" value="P:methylation"/>
    <property type="evidence" value="ECO:0007669"/>
    <property type="project" value="UniProtKB-KW"/>
</dbReference>